<evidence type="ECO:0000313" key="2">
    <source>
        <dbReference type="EMBL" id="KAF4671710.1"/>
    </source>
</evidence>
<dbReference type="OrthoDB" id="10554401at2759"/>
<gene>
    <name evidence="2" type="ORF">FOL47_001317</name>
</gene>
<feature type="region of interest" description="Disordered" evidence="1">
    <location>
        <begin position="53"/>
        <end position="129"/>
    </location>
</feature>
<feature type="compositionally biased region" description="Basic and acidic residues" evidence="1">
    <location>
        <begin position="7"/>
        <end position="26"/>
    </location>
</feature>
<accession>A0A7J6MKJ0</accession>
<name>A0A7J6MKJ0_PERCH</name>
<keyword evidence="3" id="KW-1185">Reference proteome</keyword>
<dbReference type="Proteomes" id="UP000591131">
    <property type="component" value="Unassembled WGS sequence"/>
</dbReference>
<feature type="compositionally biased region" description="Basic and acidic residues" evidence="1">
    <location>
        <begin position="56"/>
        <end position="92"/>
    </location>
</feature>
<feature type="compositionally biased region" description="Low complexity" evidence="1">
    <location>
        <begin position="101"/>
        <end position="111"/>
    </location>
</feature>
<evidence type="ECO:0000313" key="3">
    <source>
        <dbReference type="Proteomes" id="UP000591131"/>
    </source>
</evidence>
<feature type="region of interest" description="Disordered" evidence="1">
    <location>
        <begin position="168"/>
        <end position="189"/>
    </location>
</feature>
<dbReference type="AlphaFoldDB" id="A0A7J6MKJ0"/>
<evidence type="ECO:0000256" key="1">
    <source>
        <dbReference type="SAM" id="MobiDB-lite"/>
    </source>
</evidence>
<reference evidence="2 3" key="1">
    <citation type="submission" date="2020-04" db="EMBL/GenBank/DDBJ databases">
        <title>Perkinsus chesapeaki whole genome sequence.</title>
        <authorList>
            <person name="Bogema D.R."/>
        </authorList>
    </citation>
    <scope>NUCLEOTIDE SEQUENCE [LARGE SCALE GENOMIC DNA]</scope>
    <source>
        <strain evidence="2">ATCC PRA-425</strain>
    </source>
</reference>
<sequence>MSLVGRRSVDTEEVREDKVEERRSMEDINSVRPEDADLTAEEVAANCAKALAALKGRRESERMEKEAWATLKKEKADRRDSGEQSSRAREKQNNGVDATHGNGSSSSMGSSLVLTPRRRSNLETEECEDAKRMREMLQKQWHLLWMVDAMNQHRLAAAAAAGLDNAEDTAAMSSTNDAQKGEGRRRHTEEELDTMEYAIALATAAPEYAAAIANCGRQVCDDEVVEEEEFVGTSGTPFFKLGTYLLSLFIIKRLVVGVESTVEEGNLRLAAKPKRIALKSLLWTLAM</sequence>
<proteinExistence type="predicted"/>
<dbReference type="EMBL" id="JAAPAO010000130">
    <property type="protein sequence ID" value="KAF4671710.1"/>
    <property type="molecule type" value="Genomic_DNA"/>
</dbReference>
<protein>
    <submittedName>
        <fullName evidence="2">Uncharacterized protein</fullName>
    </submittedName>
</protein>
<comment type="caution">
    <text evidence="2">The sequence shown here is derived from an EMBL/GenBank/DDBJ whole genome shotgun (WGS) entry which is preliminary data.</text>
</comment>
<organism evidence="2 3">
    <name type="scientific">Perkinsus chesapeaki</name>
    <name type="common">Clam parasite</name>
    <name type="synonym">Perkinsus andrewsi</name>
    <dbReference type="NCBI Taxonomy" id="330153"/>
    <lineage>
        <taxon>Eukaryota</taxon>
        <taxon>Sar</taxon>
        <taxon>Alveolata</taxon>
        <taxon>Perkinsozoa</taxon>
        <taxon>Perkinsea</taxon>
        <taxon>Perkinsida</taxon>
        <taxon>Perkinsidae</taxon>
        <taxon>Perkinsus</taxon>
    </lineage>
</organism>
<feature type="region of interest" description="Disordered" evidence="1">
    <location>
        <begin position="1"/>
        <end position="37"/>
    </location>
</feature>